<comment type="caution">
    <text evidence="1">The sequence shown here is derived from an EMBL/GenBank/DDBJ whole genome shotgun (WGS) entry which is preliminary data.</text>
</comment>
<protein>
    <submittedName>
        <fullName evidence="1">Uncharacterized protein</fullName>
    </submittedName>
</protein>
<reference evidence="1 2" key="1">
    <citation type="submission" date="2021-06" db="EMBL/GenBank/DDBJ databases">
        <authorList>
            <person name="Sun Q."/>
            <person name="Li D."/>
        </authorList>
    </citation>
    <scope>NUCLEOTIDE SEQUENCE [LARGE SCALE GENOMIC DNA]</scope>
    <source>
        <strain evidence="1 2">MSJ-4</strain>
    </source>
</reference>
<evidence type="ECO:0000313" key="2">
    <source>
        <dbReference type="Proteomes" id="UP000736583"/>
    </source>
</evidence>
<keyword evidence="2" id="KW-1185">Reference proteome</keyword>
<sequence length="86" mass="9880">MKNTENLNTGFYGETMPLLAEKDGKVLPIYRDAGVYITDDEIRTERQMKINGRPYYVTSIFPTFSESTPTEKIIELMELELNNKVG</sequence>
<dbReference type="Proteomes" id="UP000736583">
    <property type="component" value="Unassembled WGS sequence"/>
</dbReference>
<accession>A0ABS6F583</accession>
<proteinExistence type="predicted"/>
<name>A0ABS6F583_9CLOT</name>
<organism evidence="1 2">
    <name type="scientific">Clostridium simiarum</name>
    <dbReference type="NCBI Taxonomy" id="2841506"/>
    <lineage>
        <taxon>Bacteria</taxon>
        <taxon>Bacillati</taxon>
        <taxon>Bacillota</taxon>
        <taxon>Clostridia</taxon>
        <taxon>Eubacteriales</taxon>
        <taxon>Clostridiaceae</taxon>
        <taxon>Clostridium</taxon>
    </lineage>
</organism>
<evidence type="ECO:0000313" key="1">
    <source>
        <dbReference type="EMBL" id="MBU5593004.1"/>
    </source>
</evidence>
<gene>
    <name evidence="1" type="ORF">KQI89_14730</name>
</gene>
<dbReference type="EMBL" id="JAHLQL010000006">
    <property type="protein sequence ID" value="MBU5593004.1"/>
    <property type="molecule type" value="Genomic_DNA"/>
</dbReference>
<dbReference type="RefSeq" id="WP_216457694.1">
    <property type="nucleotide sequence ID" value="NZ_JAHLQL010000006.1"/>
</dbReference>